<keyword evidence="4 7" id="KW-0812">Transmembrane</keyword>
<evidence type="ECO:0000256" key="7">
    <source>
        <dbReference type="SAM" id="Phobius"/>
    </source>
</evidence>
<evidence type="ECO:0000256" key="2">
    <source>
        <dbReference type="ARBA" id="ARBA00009425"/>
    </source>
</evidence>
<feature type="transmembrane region" description="Helical" evidence="7">
    <location>
        <begin position="7"/>
        <end position="29"/>
    </location>
</feature>
<dbReference type="PANTHER" id="PTHR33932">
    <property type="entry name" value="NA(+)/H(+) ANTIPORTER SUBUNIT B"/>
    <property type="match status" value="1"/>
</dbReference>
<evidence type="ECO:0000259" key="8">
    <source>
        <dbReference type="Pfam" id="PF04039"/>
    </source>
</evidence>
<evidence type="ECO:0000256" key="6">
    <source>
        <dbReference type="ARBA" id="ARBA00023136"/>
    </source>
</evidence>
<proteinExistence type="inferred from homology"/>
<accession>A0A2I0QWJ2</accession>
<dbReference type="OrthoDB" id="9798859at2"/>
<keyword evidence="10" id="KW-1185">Reference proteome</keyword>
<gene>
    <name evidence="9" type="ORF">CEY16_02855</name>
</gene>
<evidence type="ECO:0000313" key="9">
    <source>
        <dbReference type="EMBL" id="PKR78713.1"/>
    </source>
</evidence>
<feature type="transmembrane region" description="Helical" evidence="7">
    <location>
        <begin position="35"/>
        <end position="56"/>
    </location>
</feature>
<evidence type="ECO:0000256" key="3">
    <source>
        <dbReference type="ARBA" id="ARBA00022475"/>
    </source>
</evidence>
<sequence length="151" mass="16546">MKRTNDLILRTTTQLIAFILLGFSVYLFFAGHNNPGGGFIGGLMTAAAFILMYMTYGYERITRILPLNFRLVFVTGLLIATLSGVGAIFFDQQFLSQADGYFQLPIFGEKHLATAVLFDLGVYLAVVGVTMTIILSIATDQKSDEVEESGV</sequence>
<dbReference type="InterPro" id="IPR050622">
    <property type="entry name" value="CPA3_antiporter_subunitB"/>
</dbReference>
<name>A0A2I0QWJ2_9BACI</name>
<dbReference type="AlphaFoldDB" id="A0A2I0QWJ2"/>
<reference evidence="9 10" key="1">
    <citation type="submission" date="2017-06" db="EMBL/GenBank/DDBJ databases">
        <title>the draft geome sequence of Illustriluteabacillus marina B3227.</title>
        <authorList>
            <person name="He R.-H."/>
            <person name="Du Z.-J."/>
        </authorList>
    </citation>
    <scope>NUCLEOTIDE SEQUENCE [LARGE SCALE GENOMIC DNA]</scope>
    <source>
        <strain evidence="9 10">B3227</strain>
    </source>
</reference>
<feature type="transmembrane region" description="Helical" evidence="7">
    <location>
        <begin position="110"/>
        <end position="135"/>
    </location>
</feature>
<evidence type="ECO:0000256" key="5">
    <source>
        <dbReference type="ARBA" id="ARBA00022989"/>
    </source>
</evidence>
<dbReference type="GO" id="GO:0005886">
    <property type="term" value="C:plasma membrane"/>
    <property type="evidence" value="ECO:0007669"/>
    <property type="project" value="UniProtKB-SubCell"/>
</dbReference>
<protein>
    <submittedName>
        <fullName evidence="9">Na(+)/H(+) antiporter subunit B</fullName>
    </submittedName>
</protein>
<keyword evidence="6 7" id="KW-0472">Membrane</keyword>
<evidence type="ECO:0000256" key="1">
    <source>
        <dbReference type="ARBA" id="ARBA00004651"/>
    </source>
</evidence>
<dbReference type="RefSeq" id="WP_101330456.1">
    <property type="nucleotide sequence ID" value="NZ_PJNH01000001.1"/>
</dbReference>
<comment type="subcellular location">
    <subcellularLocation>
        <location evidence="1">Cell membrane</location>
        <topology evidence="1">Multi-pass membrane protein</topology>
    </subcellularLocation>
</comment>
<evidence type="ECO:0000313" key="10">
    <source>
        <dbReference type="Proteomes" id="UP000243524"/>
    </source>
</evidence>
<evidence type="ECO:0000256" key="4">
    <source>
        <dbReference type="ARBA" id="ARBA00022692"/>
    </source>
</evidence>
<dbReference type="Proteomes" id="UP000243524">
    <property type="component" value="Unassembled WGS sequence"/>
</dbReference>
<dbReference type="EMBL" id="PJNH01000001">
    <property type="protein sequence ID" value="PKR78713.1"/>
    <property type="molecule type" value="Genomic_DNA"/>
</dbReference>
<comment type="caution">
    <text evidence="9">The sequence shown here is derived from an EMBL/GenBank/DDBJ whole genome shotgun (WGS) entry which is preliminary data.</text>
</comment>
<keyword evidence="3" id="KW-1003">Cell membrane</keyword>
<organism evidence="9 10">
    <name type="scientific">Halalkalibacillus sediminis</name>
    <dbReference type="NCBI Taxonomy" id="2018042"/>
    <lineage>
        <taxon>Bacteria</taxon>
        <taxon>Bacillati</taxon>
        <taxon>Bacillota</taxon>
        <taxon>Bacilli</taxon>
        <taxon>Bacillales</taxon>
        <taxon>Bacillaceae</taxon>
        <taxon>Halalkalibacillus</taxon>
    </lineage>
</organism>
<dbReference type="PANTHER" id="PTHR33932:SF4">
    <property type="entry name" value="NA(+)_H(+) ANTIPORTER SUBUNIT B"/>
    <property type="match status" value="1"/>
</dbReference>
<dbReference type="Pfam" id="PF04039">
    <property type="entry name" value="MnhB"/>
    <property type="match status" value="1"/>
</dbReference>
<feature type="transmembrane region" description="Helical" evidence="7">
    <location>
        <begin position="68"/>
        <end position="90"/>
    </location>
</feature>
<comment type="similarity">
    <text evidence="2">Belongs to the CPA3 antiporters (TC 2.A.63) subunit B family.</text>
</comment>
<feature type="domain" description="Na+/H+ antiporter MnhB subunit-related protein" evidence="8">
    <location>
        <begin position="8"/>
        <end position="132"/>
    </location>
</feature>
<keyword evidence="5 7" id="KW-1133">Transmembrane helix</keyword>
<dbReference type="InterPro" id="IPR007182">
    <property type="entry name" value="MnhB"/>
</dbReference>
<dbReference type="NCBIfam" id="NF009223">
    <property type="entry name" value="PRK12573.1"/>
    <property type="match status" value="1"/>
</dbReference>